<accession>A0AAV4GTS3</accession>
<dbReference type="Proteomes" id="UP000762676">
    <property type="component" value="Unassembled WGS sequence"/>
</dbReference>
<evidence type="ECO:0000313" key="2">
    <source>
        <dbReference type="EMBL" id="GFR88600.1"/>
    </source>
</evidence>
<name>A0AAV4GTS3_9GAST</name>
<evidence type="ECO:0000256" key="1">
    <source>
        <dbReference type="SAM" id="MobiDB-lite"/>
    </source>
</evidence>
<dbReference type="AlphaFoldDB" id="A0AAV4GTS3"/>
<dbReference type="EMBL" id="BMAT01005169">
    <property type="protein sequence ID" value="GFR88600.1"/>
    <property type="molecule type" value="Genomic_DNA"/>
</dbReference>
<gene>
    <name evidence="2" type="ORF">ElyMa_002522100</name>
</gene>
<feature type="region of interest" description="Disordered" evidence="1">
    <location>
        <begin position="51"/>
        <end position="76"/>
    </location>
</feature>
<keyword evidence="3" id="KW-1185">Reference proteome</keyword>
<organism evidence="2 3">
    <name type="scientific">Elysia marginata</name>
    <dbReference type="NCBI Taxonomy" id="1093978"/>
    <lineage>
        <taxon>Eukaryota</taxon>
        <taxon>Metazoa</taxon>
        <taxon>Spiralia</taxon>
        <taxon>Lophotrochozoa</taxon>
        <taxon>Mollusca</taxon>
        <taxon>Gastropoda</taxon>
        <taxon>Heterobranchia</taxon>
        <taxon>Euthyneura</taxon>
        <taxon>Panpulmonata</taxon>
        <taxon>Sacoglossa</taxon>
        <taxon>Placobranchoidea</taxon>
        <taxon>Plakobranchidae</taxon>
        <taxon>Elysia</taxon>
    </lineage>
</organism>
<proteinExistence type="predicted"/>
<comment type="caution">
    <text evidence="2">The sequence shown here is derived from an EMBL/GenBank/DDBJ whole genome shotgun (WGS) entry which is preliminary data.</text>
</comment>
<sequence>MAARSKIKVKVLFDILGRAQLDMGEDDVKLALKEARRRIAATGGFLAYSTSDAEDLSGKGQKAKTAQTLKEPLQPG</sequence>
<protein>
    <submittedName>
        <fullName evidence="2">Uncharacterized protein</fullName>
    </submittedName>
</protein>
<reference evidence="2 3" key="1">
    <citation type="journal article" date="2021" name="Elife">
        <title>Chloroplast acquisition without the gene transfer in kleptoplastic sea slugs, Plakobranchus ocellatus.</title>
        <authorList>
            <person name="Maeda T."/>
            <person name="Takahashi S."/>
            <person name="Yoshida T."/>
            <person name="Shimamura S."/>
            <person name="Takaki Y."/>
            <person name="Nagai Y."/>
            <person name="Toyoda A."/>
            <person name="Suzuki Y."/>
            <person name="Arimoto A."/>
            <person name="Ishii H."/>
            <person name="Satoh N."/>
            <person name="Nishiyama T."/>
            <person name="Hasebe M."/>
            <person name="Maruyama T."/>
            <person name="Minagawa J."/>
            <person name="Obokata J."/>
            <person name="Shigenobu S."/>
        </authorList>
    </citation>
    <scope>NUCLEOTIDE SEQUENCE [LARGE SCALE GENOMIC DNA]</scope>
</reference>
<evidence type="ECO:0000313" key="3">
    <source>
        <dbReference type="Proteomes" id="UP000762676"/>
    </source>
</evidence>